<sequence>MKTFPLETMNLEEATKKQFHIVDCVTRNFEGSEILTRGDLGVVPGYNQPITTNKVEHVMKELFTTDAAMLVRGAGTMAIRLSLYAASKKYGKTILVHDAPVYPTTQTSIEMLGLNTVVADFNQPEAIKSVIAEQDIQLAIVQFTRQKPDDAYQPEAVIQQIKKQNKNIVIITDDNYSTLKVPKIGVECGADLSCFSTFKLLGPEGIGCIVGDAELIKVLRKENYSGGLQVQGFEAIAVLQGLIYAPVALAISAQVSEEVKTRLNAGEVSGVKQAFIANAQSKVIIVEFDQPIAADVLKQAEKRGAAPNPVGAESKYEFVPMFYRLSGTFRAASPESTKTMIRINPMRAGADTIIRIIKESIEGN</sequence>
<dbReference type="GO" id="GO:0071269">
    <property type="term" value="P:L-homocysteine biosynthetic process"/>
    <property type="evidence" value="ECO:0007669"/>
    <property type="project" value="TreeGrafter"/>
</dbReference>
<reference evidence="3 5" key="2">
    <citation type="submission" date="2015-12" db="EMBL/GenBank/DDBJ databases">
        <authorList>
            <person name="Lauer A."/>
            <person name="Humrighouse B."/>
            <person name="Loparev V."/>
            <person name="Shewmaker P.L."/>
            <person name="Whitney A.M."/>
            <person name="McLaughlin R.W."/>
        </authorList>
    </citation>
    <scope>NUCLEOTIDE SEQUENCE [LARGE SCALE GENOMIC DNA]</scope>
    <source>
        <strain evidence="3 5">LMG 23085</strain>
    </source>
</reference>
<dbReference type="Proteomes" id="UP000065511">
    <property type="component" value="Chromosome"/>
</dbReference>
<dbReference type="GO" id="GO:0005737">
    <property type="term" value="C:cytoplasm"/>
    <property type="evidence" value="ECO:0007669"/>
    <property type="project" value="TreeGrafter"/>
</dbReference>
<dbReference type="GO" id="GO:0003961">
    <property type="term" value="F:O-acetylhomoserine aminocarboxypropyltransferase activity"/>
    <property type="evidence" value="ECO:0007669"/>
    <property type="project" value="TreeGrafter"/>
</dbReference>
<dbReference type="InterPro" id="IPR015424">
    <property type="entry name" value="PyrdxlP-dep_Trfase"/>
</dbReference>
<dbReference type="KEGG" id="ess:ATZ33_06535"/>
<dbReference type="Gene3D" id="3.40.640.10">
    <property type="entry name" value="Type I PLP-dependent aspartate aminotransferase-like (Major domain)"/>
    <property type="match status" value="1"/>
</dbReference>
<dbReference type="OrthoDB" id="9787096at2"/>
<dbReference type="InterPro" id="IPR000192">
    <property type="entry name" value="Aminotrans_V_dom"/>
</dbReference>
<dbReference type="InterPro" id="IPR054718">
    <property type="entry name" value="YhfS-like_C"/>
</dbReference>
<dbReference type="GO" id="GO:0006535">
    <property type="term" value="P:cysteine biosynthetic process from serine"/>
    <property type="evidence" value="ECO:0007669"/>
    <property type="project" value="TreeGrafter"/>
</dbReference>
<dbReference type="AlphaFoldDB" id="A0A0S3K9T6"/>
<evidence type="ECO:0000259" key="1">
    <source>
        <dbReference type="Pfam" id="PF00266"/>
    </source>
</evidence>
<dbReference type="EMBL" id="CP013614">
    <property type="protein sequence ID" value="ALS01036.1"/>
    <property type="molecule type" value="Genomic_DNA"/>
</dbReference>
<keyword evidence="5" id="KW-1185">Reference proteome</keyword>
<dbReference type="GO" id="GO:0004124">
    <property type="term" value="F:cysteine synthase activity"/>
    <property type="evidence" value="ECO:0007669"/>
    <property type="project" value="TreeGrafter"/>
</dbReference>
<dbReference type="Pfam" id="PF00266">
    <property type="entry name" value="Aminotran_5"/>
    <property type="match status" value="1"/>
</dbReference>
<reference evidence="4 6" key="1">
    <citation type="submission" date="2014-12" db="EMBL/GenBank/DDBJ databases">
        <title>Draft genome sequences of 29 type strains of Enterococci.</title>
        <authorList>
            <person name="Zhong Z."/>
            <person name="Sun Z."/>
            <person name="Liu W."/>
            <person name="Zhang W."/>
            <person name="Zhang H."/>
        </authorList>
    </citation>
    <scope>NUCLEOTIDE SEQUENCE [LARGE SCALE GENOMIC DNA]</scope>
    <source>
        <strain evidence="4 6">DSM 22801</strain>
    </source>
</reference>
<feature type="domain" description="YhfS-like C-terminal" evidence="2">
    <location>
        <begin position="257"/>
        <end position="357"/>
    </location>
</feature>
<evidence type="ECO:0000259" key="2">
    <source>
        <dbReference type="Pfam" id="PF22475"/>
    </source>
</evidence>
<dbReference type="PANTHER" id="PTHR43797">
    <property type="entry name" value="HOMOCYSTEINE/CYSTEINE SYNTHASE"/>
    <property type="match status" value="1"/>
</dbReference>
<evidence type="ECO:0000313" key="5">
    <source>
        <dbReference type="Proteomes" id="UP000065511"/>
    </source>
</evidence>
<gene>
    <name evidence="3" type="ORF">ATZ33_06535</name>
    <name evidence="4" type="ORF">RV15_GL000406</name>
</gene>
<organism evidence="4 6">
    <name type="scientific">Enterococcus silesiacus</name>
    <dbReference type="NCBI Taxonomy" id="332949"/>
    <lineage>
        <taxon>Bacteria</taxon>
        <taxon>Bacillati</taxon>
        <taxon>Bacillota</taxon>
        <taxon>Bacilli</taxon>
        <taxon>Lactobacillales</taxon>
        <taxon>Enterococcaceae</taxon>
        <taxon>Enterococcus</taxon>
    </lineage>
</organism>
<evidence type="ECO:0000313" key="3">
    <source>
        <dbReference type="EMBL" id="ALS01036.1"/>
    </source>
</evidence>
<dbReference type="RefSeq" id="WP_071877740.1">
    <property type="nucleotide sequence ID" value="NZ_JXLC01000011.1"/>
</dbReference>
<dbReference type="EMBL" id="JXLC01000011">
    <property type="protein sequence ID" value="OJG91739.1"/>
    <property type="molecule type" value="Genomic_DNA"/>
</dbReference>
<dbReference type="InterPro" id="IPR006235">
    <property type="entry name" value="OAc-hSer/O-AcSer_sulfhydrylase"/>
</dbReference>
<evidence type="ECO:0000313" key="4">
    <source>
        <dbReference type="EMBL" id="OJG91739.1"/>
    </source>
</evidence>
<dbReference type="PANTHER" id="PTHR43797:SF2">
    <property type="entry name" value="HOMOCYSTEINE_CYSTEINE SYNTHASE"/>
    <property type="match status" value="1"/>
</dbReference>
<accession>A0A0S3K9T6</accession>
<dbReference type="Gene3D" id="3.90.1150.130">
    <property type="match status" value="1"/>
</dbReference>
<dbReference type="Pfam" id="PF22475">
    <property type="entry name" value="YhfS-like_C"/>
    <property type="match status" value="1"/>
</dbReference>
<protein>
    <submittedName>
        <fullName evidence="4">Uncharacterized protein</fullName>
    </submittedName>
</protein>
<dbReference type="Proteomes" id="UP000183039">
    <property type="component" value="Unassembled WGS sequence"/>
</dbReference>
<proteinExistence type="predicted"/>
<dbReference type="InterPro" id="IPR015421">
    <property type="entry name" value="PyrdxlP-dep_Trfase_major"/>
</dbReference>
<name>A0A0S3K9T6_9ENTE</name>
<evidence type="ECO:0000313" key="6">
    <source>
        <dbReference type="Proteomes" id="UP000183039"/>
    </source>
</evidence>
<dbReference type="SUPFAM" id="SSF53383">
    <property type="entry name" value="PLP-dependent transferases"/>
    <property type="match status" value="1"/>
</dbReference>
<feature type="domain" description="Aminotransferase class V" evidence="1">
    <location>
        <begin position="153"/>
        <end position="227"/>
    </location>
</feature>